<organismHost>
    <name type="scientific">Homo sapiens</name>
    <name type="common">Human</name>
    <dbReference type="NCBI Taxonomy" id="9606"/>
</organismHost>
<evidence type="ECO:0000256" key="7">
    <source>
        <dbReference type="SAM" id="MobiDB-lite"/>
    </source>
</evidence>
<keyword evidence="5" id="KW-0920">Virion tegument</keyword>
<dbReference type="Pfam" id="PF02053">
    <property type="entry name" value="Gene66"/>
    <property type="match status" value="1"/>
</dbReference>
<dbReference type="GO" id="GO:0008270">
    <property type="term" value="F:zinc ion binding"/>
    <property type="evidence" value="ECO:0007669"/>
    <property type="project" value="InterPro"/>
</dbReference>
<evidence type="ECO:0000313" key="8">
    <source>
        <dbReference type="EMBL" id="AIA09564.1"/>
    </source>
</evidence>
<evidence type="ECO:0000256" key="4">
    <source>
        <dbReference type="ARBA" id="ARBA00022562"/>
    </source>
</evidence>
<accession>A0A059WP58</accession>
<feature type="region of interest" description="Disordered" evidence="7">
    <location>
        <begin position="24"/>
        <end position="165"/>
    </location>
</feature>
<evidence type="ECO:0000256" key="2">
    <source>
        <dbReference type="ARBA" id="ARBA00004535"/>
    </source>
</evidence>
<evidence type="ECO:0000256" key="5">
    <source>
        <dbReference type="ARBA" id="ARBA00022580"/>
    </source>
</evidence>
<gene>
    <name evidence="8" type="primary">US10</name>
</gene>
<evidence type="ECO:0000313" key="9">
    <source>
        <dbReference type="Proteomes" id="UP000134119"/>
    </source>
</evidence>
<sequence>MSTERRGGVEMRIYRRPLLRRLGALRAPLASPERLDSPDPPGSRESLDSPAFRGNHASLGSPESLGSLDDLASRGSPASRGPHVITYSPPRHATPGVDEVSGQARSPRGVHESSRPLARRGAKLRPRASIHARAMPYAAAPAPGTRRSSRRRREDGTSGPADPRGATVALLYPLCDQPSAHLQTLPLEHRPLFRVIVEASRESSRKGDAPPSRRTGTRIHRELKLAHNQWLRANRESAIWPWRTAAMNFVAALAPRLQTHQHMHDLLMTCAFWCCLAHAATCSCAGLYSTHCRHLFRAFGCGGPASATASG</sequence>
<keyword evidence="4" id="KW-1048">Host nucleus</keyword>
<dbReference type="GO" id="GO:0044204">
    <property type="term" value="C:host cell nuclear matrix"/>
    <property type="evidence" value="ECO:0007669"/>
    <property type="project" value="UniProtKB-SubCell"/>
</dbReference>
<dbReference type="GO" id="GO:0019033">
    <property type="term" value="C:viral tegument"/>
    <property type="evidence" value="ECO:0007669"/>
    <property type="project" value="UniProtKB-SubCell"/>
</dbReference>
<organismHost>
    <name type="scientific">Macaca nemestrina</name>
    <name type="common">Pig-tailed macaque</name>
    <dbReference type="NCBI Taxonomy" id="9545"/>
</organismHost>
<evidence type="ECO:0000256" key="6">
    <source>
        <dbReference type="ARBA" id="ARBA00022844"/>
    </source>
</evidence>
<feature type="compositionally biased region" description="Low complexity" evidence="7">
    <location>
        <begin position="132"/>
        <end position="143"/>
    </location>
</feature>
<dbReference type="EMBL" id="KJ566591">
    <property type="protein sequence ID" value="AIA09564.1"/>
    <property type="molecule type" value="Genomic_DNA"/>
</dbReference>
<dbReference type="PRINTS" id="PR00957">
    <property type="entry name" value="GENE66"/>
</dbReference>
<reference evidence="8 9" key="1">
    <citation type="journal article" date="2014" name="Arch. Virol.">
        <title>Genome sequence of a pathogenic isolate of monkey B virus (species Macacine herpesvirus 1).</title>
        <authorList>
            <person name="Ohsawa K."/>
            <person name="Black D."/>
            <person name="Ohsawa M."/>
            <person name="Eberle R."/>
        </authorList>
    </citation>
    <scope>NUCLEOTIDE SEQUENCE [LARGE SCALE GENOMIC DNA]</scope>
    <source>
        <strain evidence="8">E90-136</strain>
    </source>
</reference>
<proteinExistence type="inferred from homology"/>
<dbReference type="Proteomes" id="UP000134119">
    <property type="component" value="Genome"/>
</dbReference>
<evidence type="ECO:0000256" key="3">
    <source>
        <dbReference type="ARBA" id="ARBA00005815"/>
    </source>
</evidence>
<evidence type="ECO:0000256" key="1">
    <source>
        <dbReference type="ARBA" id="ARBA00004428"/>
    </source>
</evidence>
<name>A0A059WP58_CHV1</name>
<comment type="subcellular location">
    <subcellularLocation>
        <location evidence="1">Host nucleus matrix</location>
    </subcellularLocation>
    <subcellularLocation>
        <location evidence="2">Virion tegument</location>
    </subcellularLocation>
</comment>
<organismHost>
    <name type="scientific">Macaca mulatta</name>
    <name type="common">Rhesus macaque</name>
    <dbReference type="NCBI Taxonomy" id="9544"/>
</organismHost>
<organismHost>
    <name type="scientific">Macaca fascicularis</name>
    <name type="common">Crab-eating macaque</name>
    <name type="synonym">Cynomolgus monkey</name>
    <dbReference type="NCBI Taxonomy" id="9541"/>
</organismHost>
<dbReference type="InterPro" id="IPR000714">
    <property type="entry name" value="EHV_Unk"/>
</dbReference>
<organismHost>
    <name type="scientific">Macaca leonina</name>
    <name type="common">Northern pig-tailed macaque</name>
    <name type="synonym">Macaca nemestrina leonina</name>
    <dbReference type="NCBI Taxonomy" id="90387"/>
</organismHost>
<organism evidence="8 9">
    <name type="scientific">Cercopithecine herpesvirus 1</name>
    <name type="common">CeHV-1</name>
    <name type="synonym">Simian herpes B virus</name>
    <dbReference type="NCBI Taxonomy" id="10325"/>
    <lineage>
        <taxon>Viruses</taxon>
        <taxon>Duplodnaviria</taxon>
        <taxon>Heunggongvirae</taxon>
        <taxon>Peploviricota</taxon>
        <taxon>Herviviricetes</taxon>
        <taxon>Herpesvirales</taxon>
        <taxon>Orthoherpesviridae</taxon>
        <taxon>Alphaherpesvirinae</taxon>
        <taxon>Simplexvirus</taxon>
        <taxon>Simplexvirus macacinealpha1</taxon>
    </lineage>
</organism>
<protein>
    <submittedName>
        <fullName evidence="8">Virion protein US10</fullName>
    </submittedName>
</protein>
<comment type="similarity">
    <text evidence="3">Belongs to the herpesviridae US10 family.</text>
</comment>
<keyword evidence="6" id="KW-0946">Virion</keyword>
<feature type="compositionally biased region" description="Basic residues" evidence="7">
    <location>
        <begin position="117"/>
        <end position="130"/>
    </location>
</feature>